<evidence type="ECO:0000313" key="2">
    <source>
        <dbReference type="EMBL" id="TCU09603.1"/>
    </source>
</evidence>
<dbReference type="Proteomes" id="UP000294576">
    <property type="component" value="Unassembled WGS sequence"/>
</dbReference>
<gene>
    <name evidence="2" type="ORF">EV132_1243</name>
</gene>
<proteinExistence type="predicted"/>
<name>A0A4R3PUK5_RHISU</name>
<protein>
    <submittedName>
        <fullName evidence="2">Transposase IS66-like protein</fullName>
    </submittedName>
</protein>
<evidence type="ECO:0000259" key="1">
    <source>
        <dbReference type="Pfam" id="PF13817"/>
    </source>
</evidence>
<dbReference type="AlphaFoldDB" id="A0A4R3PUK5"/>
<dbReference type="InterPro" id="IPR039552">
    <property type="entry name" value="IS66_C"/>
</dbReference>
<comment type="caution">
    <text evidence="2">The sequence shown here is derived from an EMBL/GenBank/DDBJ whole genome shotgun (WGS) entry which is preliminary data.</text>
</comment>
<reference evidence="2 3" key="1">
    <citation type="submission" date="2019-03" db="EMBL/GenBank/DDBJ databases">
        <title>Genomic Encyclopedia of Type Strains, Phase IV (KMG-V): Genome sequencing to study the core and pangenomes of soil and plant-associated prokaryotes.</title>
        <authorList>
            <person name="Whitman W."/>
        </authorList>
    </citation>
    <scope>NUCLEOTIDE SEQUENCE [LARGE SCALE GENOMIC DNA]</scope>
    <source>
        <strain evidence="2 3">Hc14</strain>
    </source>
</reference>
<sequence length="69" mass="7386">MTAVGVIVGIPFMSSSARHCKRQLSQYGSGTPLTAYLSDVLTQIVNGHPNSQIDDLLPWAYAARLKPAA</sequence>
<organism evidence="2 3">
    <name type="scientific">Rhizobium sullae</name>
    <name type="common">Rhizobium hedysari</name>
    <dbReference type="NCBI Taxonomy" id="50338"/>
    <lineage>
        <taxon>Bacteria</taxon>
        <taxon>Pseudomonadati</taxon>
        <taxon>Pseudomonadota</taxon>
        <taxon>Alphaproteobacteria</taxon>
        <taxon>Hyphomicrobiales</taxon>
        <taxon>Rhizobiaceae</taxon>
        <taxon>Rhizobium/Agrobacterium group</taxon>
        <taxon>Rhizobium</taxon>
    </lineage>
</organism>
<accession>A0A4R3PUK5</accession>
<dbReference type="Pfam" id="PF13817">
    <property type="entry name" value="DDE_Tnp_IS66_C"/>
    <property type="match status" value="1"/>
</dbReference>
<evidence type="ECO:0000313" key="3">
    <source>
        <dbReference type="Proteomes" id="UP000294576"/>
    </source>
</evidence>
<dbReference type="EMBL" id="SMBH01000024">
    <property type="protein sequence ID" value="TCU09603.1"/>
    <property type="molecule type" value="Genomic_DNA"/>
</dbReference>
<feature type="domain" description="Transposase IS66 C-terminal" evidence="1">
    <location>
        <begin position="35"/>
        <end position="59"/>
    </location>
</feature>